<evidence type="ECO:0000313" key="3">
    <source>
        <dbReference type="Proteomes" id="UP000035680"/>
    </source>
</evidence>
<evidence type="ECO:0000256" key="1">
    <source>
        <dbReference type="SAM" id="SignalP"/>
    </source>
</evidence>
<sequence>MNSYSQILLIISTFLAINIILCQTYKNEKTNEFGALLNVILNDRSHSSKDIGKDSSKLNFVYGYFENNDQKKRQVVLKKMKIVPNEHLTKSHMIPMKHTTIRSKIASSQYIKMKYKLYHDINELRVKHSVPKLKVDVKLSKKLQKYVEGLVKKDFTHKYQKLQPEDMFYIVKKGEKYDPIGYWSKELEYFKPKEKAFYRIPFIKLIWKSSTHIGCGISGADNSRGIHRIVVYCRIYPVGDIEKEFSENVFLNRK</sequence>
<reference evidence="3" key="1">
    <citation type="submission" date="2014-07" db="EMBL/GenBank/DDBJ databases">
        <authorList>
            <person name="Martin A.A"/>
            <person name="De Silva N."/>
        </authorList>
    </citation>
    <scope>NUCLEOTIDE SEQUENCE</scope>
</reference>
<keyword evidence="3" id="KW-1185">Reference proteome</keyword>
<keyword evidence="1" id="KW-0732">Signal</keyword>
<feature type="signal peptide" evidence="1">
    <location>
        <begin position="1"/>
        <end position="22"/>
    </location>
</feature>
<evidence type="ECO:0000313" key="4">
    <source>
        <dbReference type="WBParaSite" id="SVE_0207300.1"/>
    </source>
</evidence>
<name>A0A0K0EZW3_STRVS</name>
<dbReference type="Pfam" id="PF00188">
    <property type="entry name" value="CAP"/>
    <property type="match status" value="1"/>
</dbReference>
<dbReference type="Proteomes" id="UP000035680">
    <property type="component" value="Unassembled WGS sequence"/>
</dbReference>
<dbReference type="Gene3D" id="3.40.33.10">
    <property type="entry name" value="CAP"/>
    <property type="match status" value="1"/>
</dbReference>
<dbReference type="InterPro" id="IPR035940">
    <property type="entry name" value="CAP_sf"/>
</dbReference>
<accession>A0A0K0EZW3</accession>
<organism evidence="3 4">
    <name type="scientific">Strongyloides venezuelensis</name>
    <name type="common">Threadworm</name>
    <dbReference type="NCBI Taxonomy" id="75913"/>
    <lineage>
        <taxon>Eukaryota</taxon>
        <taxon>Metazoa</taxon>
        <taxon>Ecdysozoa</taxon>
        <taxon>Nematoda</taxon>
        <taxon>Chromadorea</taxon>
        <taxon>Rhabditida</taxon>
        <taxon>Tylenchina</taxon>
        <taxon>Panagrolaimomorpha</taxon>
        <taxon>Strongyloidoidea</taxon>
        <taxon>Strongyloididae</taxon>
        <taxon>Strongyloides</taxon>
    </lineage>
</organism>
<reference evidence="4" key="2">
    <citation type="submission" date="2015-08" db="UniProtKB">
        <authorList>
            <consortium name="WormBaseParasite"/>
        </authorList>
    </citation>
    <scope>IDENTIFICATION</scope>
</reference>
<protein>
    <submittedName>
        <fullName evidence="4">SCP domain-containing protein</fullName>
    </submittedName>
</protein>
<evidence type="ECO:0000259" key="2">
    <source>
        <dbReference type="SMART" id="SM00198"/>
    </source>
</evidence>
<feature type="domain" description="SCP" evidence="2">
    <location>
        <begin position="111"/>
        <end position="243"/>
    </location>
</feature>
<dbReference type="AlphaFoldDB" id="A0A0K0EZW3"/>
<dbReference type="SMART" id="SM00198">
    <property type="entry name" value="SCP"/>
    <property type="match status" value="1"/>
</dbReference>
<dbReference type="InterPro" id="IPR014044">
    <property type="entry name" value="CAP_dom"/>
</dbReference>
<feature type="chain" id="PRO_5005328918" evidence="1">
    <location>
        <begin position="23"/>
        <end position="254"/>
    </location>
</feature>
<dbReference type="WBParaSite" id="SVE_0207300.1">
    <property type="protein sequence ID" value="SVE_0207300.1"/>
    <property type="gene ID" value="SVE_0207300"/>
</dbReference>
<proteinExistence type="predicted"/>
<dbReference type="SUPFAM" id="SSF55797">
    <property type="entry name" value="PR-1-like"/>
    <property type="match status" value="1"/>
</dbReference>